<keyword evidence="2" id="KW-1185">Reference proteome</keyword>
<accession>A0A9D4GZK2</accession>
<dbReference type="EMBL" id="JAIWYP010000005">
    <property type="protein sequence ID" value="KAH3826576.1"/>
    <property type="molecule type" value="Genomic_DNA"/>
</dbReference>
<name>A0A9D4GZK2_DREPO</name>
<comment type="caution">
    <text evidence="1">The sequence shown here is derived from an EMBL/GenBank/DDBJ whole genome shotgun (WGS) entry which is preliminary data.</text>
</comment>
<organism evidence="1 2">
    <name type="scientific">Dreissena polymorpha</name>
    <name type="common">Zebra mussel</name>
    <name type="synonym">Mytilus polymorpha</name>
    <dbReference type="NCBI Taxonomy" id="45954"/>
    <lineage>
        <taxon>Eukaryota</taxon>
        <taxon>Metazoa</taxon>
        <taxon>Spiralia</taxon>
        <taxon>Lophotrochozoa</taxon>
        <taxon>Mollusca</taxon>
        <taxon>Bivalvia</taxon>
        <taxon>Autobranchia</taxon>
        <taxon>Heteroconchia</taxon>
        <taxon>Euheterodonta</taxon>
        <taxon>Imparidentia</taxon>
        <taxon>Neoheterodontei</taxon>
        <taxon>Myida</taxon>
        <taxon>Dreissenoidea</taxon>
        <taxon>Dreissenidae</taxon>
        <taxon>Dreissena</taxon>
    </lineage>
</organism>
<protein>
    <submittedName>
        <fullName evidence="1">Uncharacterized protein</fullName>
    </submittedName>
</protein>
<proteinExistence type="predicted"/>
<sequence>MRAHFRNWRLRCEKNGSYVQREKPEEKVIDNGDRFLEHSLSGFAGQGIRITRNRWNTVRAIVVTH</sequence>
<dbReference type="Proteomes" id="UP000828390">
    <property type="component" value="Unassembled WGS sequence"/>
</dbReference>
<reference evidence="1" key="1">
    <citation type="journal article" date="2019" name="bioRxiv">
        <title>The Genome of the Zebra Mussel, Dreissena polymorpha: A Resource for Invasive Species Research.</title>
        <authorList>
            <person name="McCartney M.A."/>
            <person name="Auch B."/>
            <person name="Kono T."/>
            <person name="Mallez S."/>
            <person name="Zhang Y."/>
            <person name="Obille A."/>
            <person name="Becker A."/>
            <person name="Abrahante J.E."/>
            <person name="Garbe J."/>
            <person name="Badalamenti J.P."/>
            <person name="Herman A."/>
            <person name="Mangelson H."/>
            <person name="Liachko I."/>
            <person name="Sullivan S."/>
            <person name="Sone E.D."/>
            <person name="Koren S."/>
            <person name="Silverstein K.A.T."/>
            <person name="Beckman K.B."/>
            <person name="Gohl D.M."/>
        </authorList>
    </citation>
    <scope>NUCLEOTIDE SEQUENCE</scope>
    <source>
        <strain evidence="1">Duluth1</strain>
        <tissue evidence="1">Whole animal</tissue>
    </source>
</reference>
<gene>
    <name evidence="1" type="ORF">DPMN_128485</name>
</gene>
<dbReference type="AlphaFoldDB" id="A0A9D4GZK2"/>
<evidence type="ECO:0000313" key="2">
    <source>
        <dbReference type="Proteomes" id="UP000828390"/>
    </source>
</evidence>
<evidence type="ECO:0000313" key="1">
    <source>
        <dbReference type="EMBL" id="KAH3826576.1"/>
    </source>
</evidence>
<reference evidence="1" key="2">
    <citation type="submission" date="2020-11" db="EMBL/GenBank/DDBJ databases">
        <authorList>
            <person name="McCartney M.A."/>
            <person name="Auch B."/>
            <person name="Kono T."/>
            <person name="Mallez S."/>
            <person name="Becker A."/>
            <person name="Gohl D.M."/>
            <person name="Silverstein K.A.T."/>
            <person name="Koren S."/>
            <person name="Bechman K.B."/>
            <person name="Herman A."/>
            <person name="Abrahante J.E."/>
            <person name="Garbe J."/>
        </authorList>
    </citation>
    <scope>NUCLEOTIDE SEQUENCE</scope>
    <source>
        <strain evidence="1">Duluth1</strain>
        <tissue evidence="1">Whole animal</tissue>
    </source>
</reference>